<dbReference type="InterPro" id="IPR010895">
    <property type="entry name" value="CHRD"/>
</dbReference>
<name>A0A5C6ULP5_9SPHN</name>
<sequence length="351" mass="37948">MPRREALRSEELAERRIRQRIERLAQFVGALRHIIGRRLDIGRFAIAIGFGRFLLLARLRRHCRARRDQSRRSQVADQRPGHRPRKFAPLAAQFLGDLELLEAVVHLDADMRPVAAVRSPTVILAAARVSPRSAHLGLRRAQFVARLAHLFRRLAGFLGNFFGVITHESSPSQLYYSCKAVNAIRNVRRLRSLPSRNIQRIPVMSATSTTAKLAIPLLALAGLTGCATIAGTVGESWNTAMVGNQEVPGPGDPDGTGTAKITADATTNTVCYDITVQRIGTPTAAHLHRGAAGVSGPPVVTFKAPTAGATSECLSVDKALAASIIADPSNYYVNVHTADYPGGAIRGQLAR</sequence>
<organism evidence="2 3">
    <name type="scientific">Flavisphingopyxis soli</name>
    <dbReference type="NCBI Taxonomy" id="2601267"/>
    <lineage>
        <taxon>Bacteria</taxon>
        <taxon>Pseudomonadati</taxon>
        <taxon>Pseudomonadota</taxon>
        <taxon>Alphaproteobacteria</taxon>
        <taxon>Sphingomonadales</taxon>
        <taxon>Sphingopyxidaceae</taxon>
        <taxon>Flavisphingopyxis</taxon>
    </lineage>
</organism>
<evidence type="ECO:0000259" key="1">
    <source>
        <dbReference type="SMART" id="SM00754"/>
    </source>
</evidence>
<protein>
    <submittedName>
        <fullName evidence="2">CHRD domain-containing protein</fullName>
    </submittedName>
</protein>
<reference evidence="2 3" key="1">
    <citation type="submission" date="2019-08" db="EMBL/GenBank/DDBJ databases">
        <title>Sphingorhabdus soil sp. nov., isolated from arctic soil.</title>
        <authorList>
            <person name="Liu Y."/>
        </authorList>
    </citation>
    <scope>NUCLEOTIDE SEQUENCE [LARGE SCALE GENOMIC DNA]</scope>
    <source>
        <strain evidence="2 3">D-2Q-5-6</strain>
    </source>
</reference>
<dbReference type="Proteomes" id="UP000321129">
    <property type="component" value="Unassembled WGS sequence"/>
</dbReference>
<comment type="caution">
    <text evidence="2">The sequence shown here is derived from an EMBL/GenBank/DDBJ whole genome shotgun (WGS) entry which is preliminary data.</text>
</comment>
<dbReference type="Pfam" id="PF07452">
    <property type="entry name" value="CHRD"/>
    <property type="match status" value="1"/>
</dbReference>
<evidence type="ECO:0000313" key="3">
    <source>
        <dbReference type="Proteomes" id="UP000321129"/>
    </source>
</evidence>
<dbReference type="SMART" id="SM00754">
    <property type="entry name" value="CHRD"/>
    <property type="match status" value="1"/>
</dbReference>
<dbReference type="EMBL" id="VOPY01000001">
    <property type="protein sequence ID" value="TXC74033.1"/>
    <property type="molecule type" value="Genomic_DNA"/>
</dbReference>
<proteinExistence type="predicted"/>
<accession>A0A5C6ULP5</accession>
<keyword evidence="3" id="KW-1185">Reference proteome</keyword>
<gene>
    <name evidence="2" type="ORF">FSZ31_04750</name>
</gene>
<dbReference type="AlphaFoldDB" id="A0A5C6ULP5"/>
<evidence type="ECO:0000313" key="2">
    <source>
        <dbReference type="EMBL" id="TXC74033.1"/>
    </source>
</evidence>
<feature type="domain" description="CHRD" evidence="1">
    <location>
        <begin position="235"/>
        <end position="351"/>
    </location>
</feature>